<sequence length="355" mass="39716">MYITNSLLTLFPHLICALTLPQQHPIAPSSNTLSISSQIQPLSLSQPLIGFGTWNLNISPENTTETVAYAIEIGYRQIDCAAAYQNEVDVGRGIKEGLKRAGLKREDIWITSKLWNDHHGDYENVEKGLNQTLKDLGLDYLDLYLMHWPIGFAPDGTKNLDHVQTYKSLISLPKSRVRNIGVSNFSPLQLKNVVSTGTIPYTHQMELHPYLQQSAWVATHKALGIKMTAYSPLGNTNPTYHSSSSSSSPSSSSSSKDQKETIPPLLQNEILNEIAQSRNCTPAQVALKWNIGRGISVIPKSSHKQWIEENLQAENCELTHSDLTKLRFVGRKWLRRFNDPGEDWGVRLFEGLEGV</sequence>
<feature type="compositionally biased region" description="Low complexity" evidence="5">
    <location>
        <begin position="242"/>
        <end position="255"/>
    </location>
</feature>
<dbReference type="PRINTS" id="PR00069">
    <property type="entry name" value="ALDKETRDTASE"/>
</dbReference>
<evidence type="ECO:0000313" key="8">
    <source>
        <dbReference type="EMBL" id="APA15860.1"/>
    </source>
</evidence>
<dbReference type="InterPro" id="IPR023210">
    <property type="entry name" value="NADP_OxRdtase_dom"/>
</dbReference>
<feature type="binding site" evidence="3">
    <location>
        <position position="147"/>
    </location>
    <ligand>
        <name>substrate</name>
    </ligand>
</feature>
<evidence type="ECO:0000256" key="4">
    <source>
        <dbReference type="PIRSR" id="PIRSR000097-3"/>
    </source>
</evidence>
<evidence type="ECO:0000256" key="3">
    <source>
        <dbReference type="PIRSR" id="PIRSR000097-2"/>
    </source>
</evidence>
<evidence type="ECO:0000256" key="5">
    <source>
        <dbReference type="SAM" id="MobiDB-lite"/>
    </source>
</evidence>
<reference evidence="9" key="1">
    <citation type="journal article" date="2017" name="Genome Biol. Evol.">
        <title>The complete genome sequence of the phytopathogenic fungus Sclerotinia sclerotiorum reveals insights into the genome architecture of broad host range pathogens.</title>
        <authorList>
            <person name="Derbyshire M."/>
            <person name="Denton-Giles M."/>
            <person name="Hegedus D."/>
            <person name="Seifbarghy S."/>
            <person name="Rollins J."/>
            <person name="van Kan J."/>
            <person name="Seidl M.F."/>
            <person name="Faino L."/>
            <person name="Mbengue M."/>
            <person name="Navaud O."/>
            <person name="Raffaele S."/>
            <person name="Hammond-Kosack K."/>
            <person name="Heard S."/>
            <person name="Oliver R."/>
        </authorList>
    </citation>
    <scope>NUCLEOTIDE SEQUENCE [LARGE SCALE GENOMIC DNA]</scope>
    <source>
        <strain evidence="9">ATCC 18683 / 1980 / Ss-1</strain>
    </source>
</reference>
<dbReference type="AlphaFoldDB" id="A0A1D9QLP7"/>
<dbReference type="OrthoDB" id="416253at2759"/>
<dbReference type="GO" id="GO:0016491">
    <property type="term" value="F:oxidoreductase activity"/>
    <property type="evidence" value="ECO:0007669"/>
    <property type="project" value="UniProtKB-KW"/>
</dbReference>
<dbReference type="InterPro" id="IPR036812">
    <property type="entry name" value="NAD(P)_OxRdtase_dom_sf"/>
</dbReference>
<feature type="region of interest" description="Disordered" evidence="5">
    <location>
        <begin position="236"/>
        <end position="261"/>
    </location>
</feature>
<dbReference type="VEuPathDB" id="FungiDB:sscle_15g106300"/>
<dbReference type="Proteomes" id="UP000177798">
    <property type="component" value="Chromosome 15"/>
</dbReference>
<dbReference type="EMBL" id="CP017828">
    <property type="protein sequence ID" value="APA15860.1"/>
    <property type="molecule type" value="Genomic_DNA"/>
</dbReference>
<name>A0A1D9QLP7_SCLS1</name>
<dbReference type="Pfam" id="PF00248">
    <property type="entry name" value="Aldo_ket_red"/>
    <property type="match status" value="1"/>
</dbReference>
<accession>A0A1D9QLP7</accession>
<evidence type="ECO:0000259" key="7">
    <source>
        <dbReference type="Pfam" id="PF00248"/>
    </source>
</evidence>
<proteinExistence type="predicted"/>
<feature type="site" description="Lowers pKa of active site Tyr" evidence="4">
    <location>
        <position position="113"/>
    </location>
</feature>
<evidence type="ECO:0000256" key="6">
    <source>
        <dbReference type="SAM" id="SignalP"/>
    </source>
</evidence>
<feature type="signal peptide" evidence="6">
    <location>
        <begin position="1"/>
        <end position="17"/>
    </location>
</feature>
<dbReference type="PIRSF" id="PIRSF000097">
    <property type="entry name" value="AKR"/>
    <property type="match status" value="1"/>
</dbReference>
<dbReference type="InterPro" id="IPR020471">
    <property type="entry name" value="AKR"/>
</dbReference>
<evidence type="ECO:0000256" key="2">
    <source>
        <dbReference type="PIRSR" id="PIRSR000097-1"/>
    </source>
</evidence>
<feature type="active site" description="Proton donor" evidence="2">
    <location>
        <position position="84"/>
    </location>
</feature>
<keyword evidence="6" id="KW-0732">Signal</keyword>
<keyword evidence="1" id="KW-0560">Oxidoreductase</keyword>
<organism evidence="8 9">
    <name type="scientific">Sclerotinia sclerotiorum (strain ATCC 18683 / 1980 / Ss-1)</name>
    <name type="common">White mold</name>
    <name type="synonym">Whetzelinia sclerotiorum</name>
    <dbReference type="NCBI Taxonomy" id="665079"/>
    <lineage>
        <taxon>Eukaryota</taxon>
        <taxon>Fungi</taxon>
        <taxon>Dikarya</taxon>
        <taxon>Ascomycota</taxon>
        <taxon>Pezizomycotina</taxon>
        <taxon>Leotiomycetes</taxon>
        <taxon>Helotiales</taxon>
        <taxon>Sclerotiniaceae</taxon>
        <taxon>Sclerotinia</taxon>
    </lineage>
</organism>
<feature type="domain" description="NADP-dependent oxidoreductase" evidence="7">
    <location>
        <begin position="49"/>
        <end position="326"/>
    </location>
</feature>
<dbReference type="CDD" id="cd19071">
    <property type="entry name" value="AKR_AKR1-5-like"/>
    <property type="match status" value="1"/>
</dbReference>
<gene>
    <name evidence="8" type="ORF">sscle_15g106300</name>
</gene>
<dbReference type="Gene3D" id="3.20.20.100">
    <property type="entry name" value="NADP-dependent oxidoreductase domain"/>
    <property type="match status" value="1"/>
</dbReference>
<dbReference type="PANTHER" id="PTHR11732">
    <property type="entry name" value="ALDO/KETO REDUCTASE"/>
    <property type="match status" value="1"/>
</dbReference>
<evidence type="ECO:0000313" key="9">
    <source>
        <dbReference type="Proteomes" id="UP000177798"/>
    </source>
</evidence>
<feature type="chain" id="PRO_5009445198" description="NADP-dependent oxidoreductase domain-containing protein" evidence="6">
    <location>
        <begin position="18"/>
        <end position="355"/>
    </location>
</feature>
<protein>
    <recommendedName>
        <fullName evidence="7">NADP-dependent oxidoreductase domain-containing protein</fullName>
    </recommendedName>
</protein>
<evidence type="ECO:0000256" key="1">
    <source>
        <dbReference type="ARBA" id="ARBA00023002"/>
    </source>
</evidence>
<dbReference type="SUPFAM" id="SSF51430">
    <property type="entry name" value="NAD(P)-linked oxidoreductase"/>
    <property type="match status" value="1"/>
</dbReference>